<feature type="compositionally biased region" description="Polar residues" evidence="11">
    <location>
        <begin position="631"/>
        <end position="642"/>
    </location>
</feature>
<evidence type="ECO:0000256" key="5">
    <source>
        <dbReference type="ARBA" id="ARBA00022490"/>
    </source>
</evidence>
<feature type="compositionally biased region" description="Basic residues" evidence="11">
    <location>
        <begin position="585"/>
        <end position="594"/>
    </location>
</feature>
<comment type="similarity">
    <text evidence="3 9">Belongs to the SRP72 family.</text>
</comment>
<evidence type="ECO:0000256" key="8">
    <source>
        <dbReference type="ARBA" id="ARBA00023274"/>
    </source>
</evidence>
<name>A0A9N9BFL3_9GLOM</name>
<evidence type="ECO:0000256" key="6">
    <source>
        <dbReference type="ARBA" id="ARBA00022824"/>
    </source>
</evidence>
<dbReference type="InterPro" id="IPR013699">
    <property type="entry name" value="Signal_recog_part_SRP72_RNA-bd"/>
</dbReference>
<dbReference type="EMBL" id="CAJVPV010004118">
    <property type="protein sequence ID" value="CAG8566793.1"/>
    <property type="molecule type" value="Genomic_DNA"/>
</dbReference>
<keyword evidence="14" id="KW-1185">Reference proteome</keyword>
<evidence type="ECO:0000256" key="10">
    <source>
        <dbReference type="PROSITE-ProRule" id="PRU00339"/>
    </source>
</evidence>
<dbReference type="GO" id="GO:0043022">
    <property type="term" value="F:ribosome binding"/>
    <property type="evidence" value="ECO:0007669"/>
    <property type="project" value="TreeGrafter"/>
</dbReference>
<feature type="compositionally biased region" description="Basic and acidic residues" evidence="11">
    <location>
        <begin position="572"/>
        <end position="584"/>
    </location>
</feature>
<sequence>MATQNTLTKEATITQLFGDVERFVNQGDYSKAFKPIDKILQLNPNDYEALQCKAITYIRLEKYQNALDVLNKNFPSDKFILERAYCLYRLNQFSEVTEFLRKCRVDGHSNLGTRYLEAQVAYKVEDYNTALEIYYGLLQETDKNDDTYNDILTNFNAAKAALLFSGNNISEKYVMVDSLSTYELAYNSACVHIGQRNLKKAEKMLLTARRICKESLFEEDYSEQEIEQELGTINVQLAYVLQLQGQISEAIDIYQSVLKSKGVDMTVSAIASNNLVAAKKDTELFDSVRKIKVASANTLENKLFRSQRRIIAMNEALLSLYMHKEAVRKMLQVYPENDDLYLILASTSYHQKKNAKAIQDLLEFAKSKPHSLSINFALMQLQILQSNPLAALETFETHLSSINDEKEKYKPGYVGLLVWLYEQAGKQEKAVKALEKAGAFWKRGVTSDGSTSILKQTAAFKLKIGRYREAAQDYEQIVKSDPLDSQALAGLVAAYSQYDISLAEKYESSLLDIGTPMDIDVESLEKVVPGVKKSYIKKTDTKTSEGPTKRTPRKKKRKPLLPKNHDPSVSPDPERWLPKRERSTYKVKGKRKQQLSKGSQGIAIAGGGTGGTGSANIFGRSASNLLPPETVVTSSTAQQEQPLQKPKSGGGDKNKKKKKKGGNKW</sequence>
<dbReference type="Proteomes" id="UP000789342">
    <property type="component" value="Unassembled WGS sequence"/>
</dbReference>
<feature type="compositionally biased region" description="Gly residues" evidence="11">
    <location>
        <begin position="604"/>
        <end position="613"/>
    </location>
</feature>
<dbReference type="PANTHER" id="PTHR14094">
    <property type="entry name" value="SIGNAL RECOGNITION PARTICLE 72"/>
    <property type="match status" value="1"/>
</dbReference>
<dbReference type="InterPro" id="IPR026270">
    <property type="entry name" value="SRP72"/>
</dbReference>
<dbReference type="SMART" id="SM00028">
    <property type="entry name" value="TPR"/>
    <property type="match status" value="4"/>
</dbReference>
<keyword evidence="5 9" id="KW-0963">Cytoplasm</keyword>
<organism evidence="13 14">
    <name type="scientific">Acaulospora morrowiae</name>
    <dbReference type="NCBI Taxonomy" id="94023"/>
    <lineage>
        <taxon>Eukaryota</taxon>
        <taxon>Fungi</taxon>
        <taxon>Fungi incertae sedis</taxon>
        <taxon>Mucoromycota</taxon>
        <taxon>Glomeromycotina</taxon>
        <taxon>Glomeromycetes</taxon>
        <taxon>Diversisporales</taxon>
        <taxon>Acaulosporaceae</taxon>
        <taxon>Acaulospora</taxon>
    </lineage>
</organism>
<dbReference type="GO" id="GO:0005786">
    <property type="term" value="C:signal recognition particle, endoplasmic reticulum targeting"/>
    <property type="evidence" value="ECO:0007669"/>
    <property type="project" value="UniProtKB-UniRule"/>
</dbReference>
<keyword evidence="6" id="KW-0256">Endoplasmic reticulum</keyword>
<evidence type="ECO:0000313" key="13">
    <source>
        <dbReference type="EMBL" id="CAG8566793.1"/>
    </source>
</evidence>
<feature type="compositionally biased region" description="Basic residues" evidence="11">
    <location>
        <begin position="550"/>
        <end position="560"/>
    </location>
</feature>
<dbReference type="PANTHER" id="PTHR14094:SF9">
    <property type="entry name" value="SIGNAL RECOGNITION PARTICLE SUBUNIT SRP72"/>
    <property type="match status" value="1"/>
</dbReference>
<keyword evidence="10" id="KW-0802">TPR repeat</keyword>
<dbReference type="Pfam" id="PF13432">
    <property type="entry name" value="TPR_16"/>
    <property type="match status" value="1"/>
</dbReference>
<feature type="repeat" description="TPR" evidence="10">
    <location>
        <begin position="451"/>
        <end position="484"/>
    </location>
</feature>
<dbReference type="SUPFAM" id="SSF48452">
    <property type="entry name" value="TPR-like"/>
    <property type="match status" value="1"/>
</dbReference>
<feature type="region of interest" description="Disordered" evidence="11">
    <location>
        <begin position="537"/>
        <end position="665"/>
    </location>
</feature>
<dbReference type="AlphaFoldDB" id="A0A9N9BFL3"/>
<dbReference type="Gene3D" id="1.25.40.10">
    <property type="entry name" value="Tetratricopeptide repeat domain"/>
    <property type="match status" value="2"/>
</dbReference>
<protein>
    <recommendedName>
        <fullName evidence="4 9">Signal recognition particle subunit SRP72</fullName>
    </recommendedName>
</protein>
<evidence type="ECO:0000313" key="14">
    <source>
        <dbReference type="Proteomes" id="UP000789342"/>
    </source>
</evidence>
<dbReference type="InterPro" id="IPR019734">
    <property type="entry name" value="TPR_rpt"/>
</dbReference>
<dbReference type="GO" id="GO:0006614">
    <property type="term" value="P:SRP-dependent cotranslational protein targeting to membrane"/>
    <property type="evidence" value="ECO:0007669"/>
    <property type="project" value="UniProtKB-UniRule"/>
</dbReference>
<reference evidence="13" key="1">
    <citation type="submission" date="2021-06" db="EMBL/GenBank/DDBJ databases">
        <authorList>
            <person name="Kallberg Y."/>
            <person name="Tangrot J."/>
            <person name="Rosling A."/>
        </authorList>
    </citation>
    <scope>NUCLEOTIDE SEQUENCE</scope>
    <source>
        <strain evidence="13">CL551</strain>
    </source>
</reference>
<comment type="subcellular location">
    <subcellularLocation>
        <location evidence="2 9">Cytoplasm</location>
    </subcellularLocation>
    <subcellularLocation>
        <location evidence="1">Endoplasmic reticulum</location>
    </subcellularLocation>
</comment>
<dbReference type="InterPro" id="IPR031545">
    <property type="entry name" value="SRP72_TPR-like"/>
</dbReference>
<evidence type="ECO:0000256" key="7">
    <source>
        <dbReference type="ARBA" id="ARBA00023135"/>
    </source>
</evidence>
<dbReference type="InterPro" id="IPR011990">
    <property type="entry name" value="TPR-like_helical_dom_sf"/>
</dbReference>
<evidence type="ECO:0000256" key="2">
    <source>
        <dbReference type="ARBA" id="ARBA00004496"/>
    </source>
</evidence>
<comment type="caution">
    <text evidence="13">The sequence shown here is derived from an EMBL/GenBank/DDBJ whole genome shotgun (WGS) entry which is preliminary data.</text>
</comment>
<keyword evidence="8 9" id="KW-0687">Ribonucleoprotein</keyword>
<dbReference type="Pfam" id="PF17004">
    <property type="entry name" value="SRP_TPR_like"/>
    <property type="match status" value="1"/>
</dbReference>
<evidence type="ECO:0000256" key="3">
    <source>
        <dbReference type="ARBA" id="ARBA00007676"/>
    </source>
</evidence>
<evidence type="ECO:0000256" key="11">
    <source>
        <dbReference type="SAM" id="MobiDB-lite"/>
    </source>
</evidence>
<evidence type="ECO:0000259" key="12">
    <source>
        <dbReference type="Pfam" id="PF08492"/>
    </source>
</evidence>
<evidence type="ECO:0000256" key="1">
    <source>
        <dbReference type="ARBA" id="ARBA00004240"/>
    </source>
</evidence>
<accession>A0A9N9BFL3</accession>
<feature type="compositionally biased region" description="Basic residues" evidence="11">
    <location>
        <begin position="654"/>
        <end position="665"/>
    </location>
</feature>
<dbReference type="Pfam" id="PF08492">
    <property type="entry name" value="SRP72"/>
    <property type="match status" value="1"/>
</dbReference>
<dbReference type="GO" id="GO:0005783">
    <property type="term" value="C:endoplasmic reticulum"/>
    <property type="evidence" value="ECO:0007669"/>
    <property type="project" value="UniProtKB-SubCell"/>
</dbReference>
<evidence type="ECO:0000256" key="9">
    <source>
        <dbReference type="PIRNR" id="PIRNR038922"/>
    </source>
</evidence>
<comment type="function">
    <text evidence="9">Component of the signal recognition particle (SRP) complex, a ribonucleoprotein complex that mediates the cotranslational targeting of secretory and membrane proteins to the endoplasmic reticulum (ER).</text>
</comment>
<proteinExistence type="inferred from homology"/>
<gene>
    <name evidence="13" type="ORF">AMORRO_LOCUS6276</name>
</gene>
<evidence type="ECO:0000256" key="4">
    <source>
        <dbReference type="ARBA" id="ARBA00018350"/>
    </source>
</evidence>
<dbReference type="OrthoDB" id="5421607at2759"/>
<dbReference type="GO" id="GO:0008312">
    <property type="term" value="F:7S RNA binding"/>
    <property type="evidence" value="ECO:0007669"/>
    <property type="project" value="InterPro"/>
</dbReference>
<keyword evidence="7 9" id="KW-0733">Signal recognition particle</keyword>
<feature type="domain" description="Signal recognition particle SRP72 subunit RNA-binding" evidence="12">
    <location>
        <begin position="538"/>
        <end position="586"/>
    </location>
</feature>
<dbReference type="PROSITE" id="PS50005">
    <property type="entry name" value="TPR"/>
    <property type="match status" value="1"/>
</dbReference>
<dbReference type="PIRSF" id="PIRSF038922">
    <property type="entry name" value="SRP72"/>
    <property type="match status" value="1"/>
</dbReference>